<reference evidence="5 6" key="1">
    <citation type="submission" date="2015-01" db="EMBL/GenBank/DDBJ databases">
        <title>Draft genome of the acidophilic iron oxidizer Ferrimicrobium acidiphilum strain T23.</title>
        <authorList>
            <person name="Poehlein A."/>
            <person name="Eisen S."/>
            <person name="Schloemann M."/>
            <person name="Johnson B.D."/>
            <person name="Daniel R."/>
            <person name="Muehling M."/>
        </authorList>
    </citation>
    <scope>NUCLEOTIDE SEQUENCE [LARGE SCALE GENOMIC DNA]</scope>
    <source>
        <strain evidence="5 6">T23</strain>
    </source>
</reference>
<keyword evidence="6" id="KW-1185">Reference proteome</keyword>
<evidence type="ECO:0000259" key="4">
    <source>
        <dbReference type="Pfam" id="PF08241"/>
    </source>
</evidence>
<dbReference type="PANTHER" id="PTHR44942:SF4">
    <property type="entry name" value="METHYLTRANSFERASE TYPE 11 DOMAIN-CONTAINING PROTEIN"/>
    <property type="match status" value="1"/>
</dbReference>
<evidence type="ECO:0000256" key="1">
    <source>
        <dbReference type="ARBA" id="ARBA00008361"/>
    </source>
</evidence>
<evidence type="ECO:0000256" key="3">
    <source>
        <dbReference type="ARBA" id="ARBA00022679"/>
    </source>
</evidence>
<evidence type="ECO:0000313" key="5">
    <source>
        <dbReference type="EMBL" id="KJE76723.1"/>
    </source>
</evidence>
<organism evidence="5 6">
    <name type="scientific">Ferrimicrobium acidiphilum DSM 19497</name>
    <dbReference type="NCBI Taxonomy" id="1121877"/>
    <lineage>
        <taxon>Bacteria</taxon>
        <taxon>Bacillati</taxon>
        <taxon>Actinomycetota</taxon>
        <taxon>Acidimicrobiia</taxon>
        <taxon>Acidimicrobiales</taxon>
        <taxon>Acidimicrobiaceae</taxon>
        <taxon>Ferrimicrobium</taxon>
    </lineage>
</organism>
<dbReference type="Proteomes" id="UP000032336">
    <property type="component" value="Unassembled WGS sequence"/>
</dbReference>
<evidence type="ECO:0000256" key="2">
    <source>
        <dbReference type="ARBA" id="ARBA00022603"/>
    </source>
</evidence>
<comment type="similarity">
    <text evidence="1">Belongs to the methyltransferase superfamily.</text>
</comment>
<dbReference type="GO" id="GO:0008757">
    <property type="term" value="F:S-adenosylmethionine-dependent methyltransferase activity"/>
    <property type="evidence" value="ECO:0007669"/>
    <property type="project" value="InterPro"/>
</dbReference>
<dbReference type="InterPro" id="IPR029063">
    <property type="entry name" value="SAM-dependent_MTases_sf"/>
</dbReference>
<dbReference type="EMBL" id="JXUW01000012">
    <property type="protein sequence ID" value="KJE76723.1"/>
    <property type="molecule type" value="Genomic_DNA"/>
</dbReference>
<dbReference type="eggNOG" id="COG0030">
    <property type="taxonomic scope" value="Bacteria"/>
</dbReference>
<keyword evidence="2 5" id="KW-0489">Methyltransferase</keyword>
<dbReference type="GeneID" id="78372696"/>
<dbReference type="Gene3D" id="3.40.50.150">
    <property type="entry name" value="Vaccinia Virus protein VP39"/>
    <property type="match status" value="1"/>
</dbReference>
<dbReference type="Pfam" id="PF08241">
    <property type="entry name" value="Methyltransf_11"/>
    <property type="match status" value="1"/>
</dbReference>
<sequence>MTSFGRQFGLNAATYDNVRPGYPDELFDMLADILPTGATVLEIGAGTGIATRELLCRGLRVLAVEPDDEMARQLSRQTVGDLEVVITDFESYRGARRSFDAVVSAQAWHWFAGAYALRSVKRLLRHDGIFAAWWNIGTVTDDRLGRELAAVFQETSHRLPVLFRRPDLNETIDELARLLHGDLGFSRVEPLRYLSSVQYEPWKFVALMSTMSEVLALESDDRERVLGRLSDRLGDQVLEVEYMTLGHLAFRC</sequence>
<dbReference type="CDD" id="cd02440">
    <property type="entry name" value="AdoMet_MTases"/>
    <property type="match status" value="1"/>
</dbReference>
<dbReference type="OrthoDB" id="9797252at2"/>
<gene>
    <name evidence="5" type="primary">yrrT</name>
    <name evidence="5" type="ORF">FEAC_15100</name>
</gene>
<dbReference type="PANTHER" id="PTHR44942">
    <property type="entry name" value="METHYLTRANSF_11 DOMAIN-CONTAINING PROTEIN"/>
    <property type="match status" value="1"/>
</dbReference>
<feature type="domain" description="Methyltransferase type 11" evidence="4">
    <location>
        <begin position="41"/>
        <end position="131"/>
    </location>
</feature>
<dbReference type="EC" id="2.1.1.-" evidence="5"/>
<accession>A0A0D8FTY1</accession>
<dbReference type="GO" id="GO:0032259">
    <property type="term" value="P:methylation"/>
    <property type="evidence" value="ECO:0007669"/>
    <property type="project" value="UniProtKB-KW"/>
</dbReference>
<proteinExistence type="inferred from homology"/>
<keyword evidence="3 5" id="KW-0808">Transferase</keyword>
<evidence type="ECO:0000313" key="6">
    <source>
        <dbReference type="Proteomes" id="UP000032336"/>
    </source>
</evidence>
<dbReference type="RefSeq" id="WP_052565968.1">
    <property type="nucleotide sequence ID" value="NZ_JQKF01000010.1"/>
</dbReference>
<comment type="caution">
    <text evidence="5">The sequence shown here is derived from an EMBL/GenBank/DDBJ whole genome shotgun (WGS) entry which is preliminary data.</text>
</comment>
<dbReference type="AlphaFoldDB" id="A0A0D8FTY1"/>
<dbReference type="InterPro" id="IPR051052">
    <property type="entry name" value="Diverse_substrate_MTase"/>
</dbReference>
<protein>
    <submittedName>
        <fullName evidence="5">Putative methyltransferase YrrT</fullName>
        <ecNumber evidence="5">2.1.1.-</ecNumber>
    </submittedName>
</protein>
<name>A0A0D8FTY1_9ACTN</name>
<dbReference type="InterPro" id="IPR013216">
    <property type="entry name" value="Methyltransf_11"/>
</dbReference>
<dbReference type="SUPFAM" id="SSF53335">
    <property type="entry name" value="S-adenosyl-L-methionine-dependent methyltransferases"/>
    <property type="match status" value="1"/>
</dbReference>
<dbReference type="STRING" id="1121877.FEAC_15100"/>